<accession>A0A0E9W3E5</accession>
<proteinExistence type="predicted"/>
<dbReference type="EMBL" id="GBXM01024472">
    <property type="protein sequence ID" value="JAH84105.1"/>
    <property type="molecule type" value="Transcribed_RNA"/>
</dbReference>
<dbReference type="AlphaFoldDB" id="A0A0E9W3E5"/>
<name>A0A0E9W3E5_ANGAN</name>
<sequence>MLYNISVLVINYSFRLSFDRGRVC</sequence>
<protein>
    <submittedName>
        <fullName evidence="1">Uncharacterized protein</fullName>
    </submittedName>
</protein>
<organism evidence="1">
    <name type="scientific">Anguilla anguilla</name>
    <name type="common">European freshwater eel</name>
    <name type="synonym">Muraena anguilla</name>
    <dbReference type="NCBI Taxonomy" id="7936"/>
    <lineage>
        <taxon>Eukaryota</taxon>
        <taxon>Metazoa</taxon>
        <taxon>Chordata</taxon>
        <taxon>Craniata</taxon>
        <taxon>Vertebrata</taxon>
        <taxon>Euteleostomi</taxon>
        <taxon>Actinopterygii</taxon>
        <taxon>Neopterygii</taxon>
        <taxon>Teleostei</taxon>
        <taxon>Anguilliformes</taxon>
        <taxon>Anguillidae</taxon>
        <taxon>Anguilla</taxon>
    </lineage>
</organism>
<reference evidence="1" key="2">
    <citation type="journal article" date="2015" name="Fish Shellfish Immunol.">
        <title>Early steps in the European eel (Anguilla anguilla)-Vibrio vulnificus interaction in the gills: Role of the RtxA13 toxin.</title>
        <authorList>
            <person name="Callol A."/>
            <person name="Pajuelo D."/>
            <person name="Ebbesson L."/>
            <person name="Teles M."/>
            <person name="MacKenzie S."/>
            <person name="Amaro C."/>
        </authorList>
    </citation>
    <scope>NUCLEOTIDE SEQUENCE</scope>
</reference>
<evidence type="ECO:0000313" key="1">
    <source>
        <dbReference type="EMBL" id="JAH84105.1"/>
    </source>
</evidence>
<reference evidence="1" key="1">
    <citation type="submission" date="2014-11" db="EMBL/GenBank/DDBJ databases">
        <authorList>
            <person name="Amaro Gonzalez C."/>
        </authorList>
    </citation>
    <scope>NUCLEOTIDE SEQUENCE</scope>
</reference>